<evidence type="ECO:0000313" key="1">
    <source>
        <dbReference type="EMBL" id="OIQ64644.1"/>
    </source>
</evidence>
<accession>A0A1J5PB01</accession>
<organism evidence="1">
    <name type="scientific">mine drainage metagenome</name>
    <dbReference type="NCBI Taxonomy" id="410659"/>
    <lineage>
        <taxon>unclassified sequences</taxon>
        <taxon>metagenomes</taxon>
        <taxon>ecological metagenomes</taxon>
    </lineage>
</organism>
<proteinExistence type="predicted"/>
<dbReference type="Gene3D" id="3.40.50.1820">
    <property type="entry name" value="alpha/beta hydrolase"/>
    <property type="match status" value="1"/>
</dbReference>
<dbReference type="GO" id="GO:0018786">
    <property type="term" value="F:haloalkane dehalogenase activity"/>
    <property type="evidence" value="ECO:0007669"/>
    <property type="project" value="UniProtKB-EC"/>
</dbReference>
<dbReference type="EMBL" id="MLJW01007952">
    <property type="protein sequence ID" value="OIQ64644.1"/>
    <property type="molecule type" value="Genomic_DNA"/>
</dbReference>
<reference evidence="1" key="1">
    <citation type="submission" date="2016-10" db="EMBL/GenBank/DDBJ databases">
        <title>Sequence of Gallionella enrichment culture.</title>
        <authorList>
            <person name="Poehlein A."/>
            <person name="Muehling M."/>
            <person name="Daniel R."/>
        </authorList>
    </citation>
    <scope>NUCLEOTIDE SEQUENCE</scope>
</reference>
<protein>
    <submittedName>
        <fullName evidence="1">Haloalkane dehalogenase</fullName>
        <ecNumber evidence="1">3.8.1.5</ecNumber>
    </submittedName>
</protein>
<dbReference type="AlphaFoldDB" id="A0A1J5PB01"/>
<dbReference type="InterPro" id="IPR029058">
    <property type="entry name" value="AB_hydrolase_fold"/>
</dbReference>
<dbReference type="EC" id="3.8.1.5" evidence="1"/>
<keyword evidence="1" id="KW-0378">Hydrolase</keyword>
<dbReference type="SUPFAM" id="SSF53474">
    <property type="entry name" value="alpha/beta-Hydrolases"/>
    <property type="match status" value="1"/>
</dbReference>
<comment type="caution">
    <text evidence="1">The sequence shown here is derived from an EMBL/GenBank/DDBJ whole genome shotgun (WGS) entry which is preliminary data.</text>
</comment>
<gene>
    <name evidence="1" type="primary">dhmA_3</name>
    <name evidence="1" type="ORF">GALL_538020</name>
</gene>
<name>A0A1J5PB01_9ZZZZ</name>
<sequence>MTPEHAQVAENLAAWTVLEAFDKPFVTAFSDADPVSGGGDKVFQARVPGTKGQPHVILHGGHFLQEDSPAEIVDLVDALAARAHGKKG</sequence>